<protein>
    <submittedName>
        <fullName evidence="11">Mitochondrial carrier domain-containing protein</fullName>
    </submittedName>
</protein>
<dbReference type="InterPro" id="IPR023395">
    <property type="entry name" value="MCP_dom_sf"/>
</dbReference>
<evidence type="ECO:0000256" key="4">
    <source>
        <dbReference type="ARBA" id="ARBA00022692"/>
    </source>
</evidence>
<feature type="repeat" description="Solcar" evidence="9">
    <location>
        <begin position="9"/>
        <end position="96"/>
    </location>
</feature>
<sequence>MPAESTGLLKVVKDITAGTCGGISVTLVGHPFDTLKVRLQTQPIDKPIYSGVVDCAKKTIQWEGLGGLYKGVTSPLMGQMVFRASLIGAFGESKRWLSTNSDGSHKGLSPLNCYQAGAMTGFAAAFTEGPIDFFKSQIQVQILRSKTNPEYKPPYTTVSECVKAAVRANGVKGPFQGLGATLLRNTPANAIYLGNFEMLKAAYMRKHNCSPAEIPGWVVFGSAGLGGITYWCTIFPVDCIKSAMQTDSLNKGERKYKDIQTTAKLLWEEGGVKRFYRGFTPCLIRAAPANGVMLLTVEKVNGFLNK</sequence>
<dbReference type="Pfam" id="PF00153">
    <property type="entry name" value="Mito_carr"/>
    <property type="match status" value="3"/>
</dbReference>
<comment type="subcellular location">
    <subcellularLocation>
        <location evidence="1">Mitochondrion membrane</location>
        <topology evidence="1">Multi-pass membrane protein</topology>
    </subcellularLocation>
</comment>
<accession>A0ABQ7GKJ7</accession>
<feature type="repeat" description="Solcar" evidence="9">
    <location>
        <begin position="215"/>
        <end position="303"/>
    </location>
</feature>
<keyword evidence="7" id="KW-0496">Mitochondrion</keyword>
<dbReference type="InterPro" id="IPR050567">
    <property type="entry name" value="Mitochondrial_Carrier"/>
</dbReference>
<keyword evidence="5" id="KW-0677">Repeat</keyword>
<dbReference type="PROSITE" id="PS50920">
    <property type="entry name" value="SOLCAR"/>
    <property type="match status" value="3"/>
</dbReference>
<evidence type="ECO:0000313" key="12">
    <source>
        <dbReference type="Proteomes" id="UP000815325"/>
    </source>
</evidence>
<evidence type="ECO:0000256" key="10">
    <source>
        <dbReference type="RuleBase" id="RU000488"/>
    </source>
</evidence>
<gene>
    <name evidence="11" type="ORF">DUNSADRAFT_7856</name>
</gene>
<evidence type="ECO:0000256" key="6">
    <source>
        <dbReference type="ARBA" id="ARBA00022989"/>
    </source>
</evidence>
<comment type="similarity">
    <text evidence="2 10">Belongs to the mitochondrial carrier (TC 2.A.29) family.</text>
</comment>
<dbReference type="InterPro" id="IPR018108">
    <property type="entry name" value="MCP_transmembrane"/>
</dbReference>
<dbReference type="SUPFAM" id="SSF103506">
    <property type="entry name" value="Mitochondrial carrier"/>
    <property type="match status" value="1"/>
</dbReference>
<evidence type="ECO:0000256" key="7">
    <source>
        <dbReference type="ARBA" id="ARBA00023128"/>
    </source>
</evidence>
<dbReference type="PANTHER" id="PTHR45624:SF24">
    <property type="entry name" value="MITOCHONDRIAL SUBSTRATE CARRIER FAMILY PROTEIN G"/>
    <property type="match status" value="1"/>
</dbReference>
<name>A0ABQ7GKJ7_DUNSA</name>
<feature type="repeat" description="Solcar" evidence="9">
    <location>
        <begin position="108"/>
        <end position="202"/>
    </location>
</feature>
<evidence type="ECO:0000256" key="1">
    <source>
        <dbReference type="ARBA" id="ARBA00004225"/>
    </source>
</evidence>
<keyword evidence="4 9" id="KW-0812">Transmembrane</keyword>
<dbReference type="Gene3D" id="1.50.40.10">
    <property type="entry name" value="Mitochondrial carrier domain"/>
    <property type="match status" value="1"/>
</dbReference>
<evidence type="ECO:0000256" key="5">
    <source>
        <dbReference type="ARBA" id="ARBA00022737"/>
    </source>
</evidence>
<organism evidence="11 12">
    <name type="scientific">Dunaliella salina</name>
    <name type="common">Green alga</name>
    <name type="synonym">Protococcus salinus</name>
    <dbReference type="NCBI Taxonomy" id="3046"/>
    <lineage>
        <taxon>Eukaryota</taxon>
        <taxon>Viridiplantae</taxon>
        <taxon>Chlorophyta</taxon>
        <taxon>core chlorophytes</taxon>
        <taxon>Chlorophyceae</taxon>
        <taxon>CS clade</taxon>
        <taxon>Chlamydomonadales</taxon>
        <taxon>Dunaliellaceae</taxon>
        <taxon>Dunaliella</taxon>
    </lineage>
</organism>
<keyword evidence="6" id="KW-1133">Transmembrane helix</keyword>
<keyword evidence="3 10" id="KW-0813">Transport</keyword>
<evidence type="ECO:0000256" key="8">
    <source>
        <dbReference type="ARBA" id="ARBA00023136"/>
    </source>
</evidence>
<comment type="caution">
    <text evidence="11">The sequence shown here is derived from an EMBL/GenBank/DDBJ whole genome shotgun (WGS) entry which is preliminary data.</text>
</comment>
<evidence type="ECO:0000256" key="2">
    <source>
        <dbReference type="ARBA" id="ARBA00006375"/>
    </source>
</evidence>
<dbReference type="Proteomes" id="UP000815325">
    <property type="component" value="Unassembled WGS sequence"/>
</dbReference>
<evidence type="ECO:0000313" key="11">
    <source>
        <dbReference type="EMBL" id="KAF5835137.1"/>
    </source>
</evidence>
<evidence type="ECO:0000256" key="3">
    <source>
        <dbReference type="ARBA" id="ARBA00022448"/>
    </source>
</evidence>
<reference evidence="11" key="1">
    <citation type="submission" date="2017-08" db="EMBL/GenBank/DDBJ databases">
        <authorList>
            <person name="Polle J.E."/>
            <person name="Barry K."/>
            <person name="Cushman J."/>
            <person name="Schmutz J."/>
            <person name="Tran D."/>
            <person name="Hathwaick L.T."/>
            <person name="Yim W.C."/>
            <person name="Jenkins J."/>
            <person name="Mckie-Krisberg Z.M."/>
            <person name="Prochnik S."/>
            <person name="Lindquist E."/>
            <person name="Dockter R.B."/>
            <person name="Adam C."/>
            <person name="Molina H."/>
            <person name="Bunkerborg J."/>
            <person name="Jin E."/>
            <person name="Buchheim M."/>
            <person name="Magnuson J."/>
        </authorList>
    </citation>
    <scope>NUCLEOTIDE SEQUENCE</scope>
    <source>
        <strain evidence="11">CCAP 19/18</strain>
    </source>
</reference>
<keyword evidence="8 9" id="KW-0472">Membrane</keyword>
<evidence type="ECO:0000256" key="9">
    <source>
        <dbReference type="PROSITE-ProRule" id="PRU00282"/>
    </source>
</evidence>
<dbReference type="PANTHER" id="PTHR45624">
    <property type="entry name" value="MITOCHONDRIAL BASIC AMINO ACIDS TRANSPORTER-RELATED"/>
    <property type="match status" value="1"/>
</dbReference>
<keyword evidence="12" id="KW-1185">Reference proteome</keyword>
<proteinExistence type="inferred from homology"/>
<dbReference type="EMBL" id="MU069721">
    <property type="protein sequence ID" value="KAF5835137.1"/>
    <property type="molecule type" value="Genomic_DNA"/>
</dbReference>